<reference evidence="2" key="1">
    <citation type="journal article" date="2017" name="Nature">
        <title>The sunflower genome provides insights into oil metabolism, flowering and Asterid evolution.</title>
        <authorList>
            <person name="Badouin H."/>
            <person name="Gouzy J."/>
            <person name="Grassa C.J."/>
            <person name="Murat F."/>
            <person name="Staton S.E."/>
            <person name="Cottret L."/>
            <person name="Lelandais-Briere C."/>
            <person name="Owens G.L."/>
            <person name="Carrere S."/>
            <person name="Mayjonade B."/>
            <person name="Legrand L."/>
            <person name="Gill N."/>
            <person name="Kane N.C."/>
            <person name="Bowers J.E."/>
            <person name="Hubner S."/>
            <person name="Bellec A."/>
            <person name="Berard A."/>
            <person name="Berges H."/>
            <person name="Blanchet N."/>
            <person name="Boniface M.C."/>
            <person name="Brunel D."/>
            <person name="Catrice O."/>
            <person name="Chaidir N."/>
            <person name="Claudel C."/>
            <person name="Donnadieu C."/>
            <person name="Faraut T."/>
            <person name="Fievet G."/>
            <person name="Helmstetter N."/>
            <person name="King M."/>
            <person name="Knapp S.J."/>
            <person name="Lai Z."/>
            <person name="Le Paslier M.C."/>
            <person name="Lippi Y."/>
            <person name="Lorenzon L."/>
            <person name="Mandel J.R."/>
            <person name="Marage G."/>
            <person name="Marchand G."/>
            <person name="Marquand E."/>
            <person name="Bret-Mestries E."/>
            <person name="Morien E."/>
            <person name="Nambeesan S."/>
            <person name="Nguyen T."/>
            <person name="Pegot-Espagnet P."/>
            <person name="Pouilly N."/>
            <person name="Raftis F."/>
            <person name="Sallet E."/>
            <person name="Schiex T."/>
            <person name="Thomas J."/>
            <person name="Vandecasteele C."/>
            <person name="Vares D."/>
            <person name="Vear F."/>
            <person name="Vautrin S."/>
            <person name="Crespi M."/>
            <person name="Mangin B."/>
            <person name="Burke J.M."/>
            <person name="Salse J."/>
            <person name="Munos S."/>
            <person name="Vincourt P."/>
            <person name="Rieseberg L.H."/>
            <person name="Langlade N.B."/>
        </authorList>
    </citation>
    <scope>NUCLEOTIDE SEQUENCE</scope>
    <source>
        <tissue evidence="2">Leaves</tissue>
    </source>
</reference>
<evidence type="ECO:0000313" key="3">
    <source>
        <dbReference type="Proteomes" id="UP000215914"/>
    </source>
</evidence>
<protein>
    <submittedName>
        <fullName evidence="2">Uncharacterized protein</fullName>
    </submittedName>
</protein>
<proteinExistence type="predicted"/>
<feature type="region of interest" description="Disordered" evidence="1">
    <location>
        <begin position="32"/>
        <end position="62"/>
    </location>
</feature>
<name>A0A9K3DTM4_HELAN</name>
<dbReference type="EMBL" id="MNCJ02000331">
    <property type="protein sequence ID" value="KAF5760489.1"/>
    <property type="molecule type" value="Genomic_DNA"/>
</dbReference>
<comment type="caution">
    <text evidence="2">The sequence shown here is derived from an EMBL/GenBank/DDBJ whole genome shotgun (WGS) entry which is preliminary data.</text>
</comment>
<evidence type="ECO:0000256" key="1">
    <source>
        <dbReference type="SAM" id="MobiDB-lite"/>
    </source>
</evidence>
<organism evidence="2 3">
    <name type="scientific">Helianthus annuus</name>
    <name type="common">Common sunflower</name>
    <dbReference type="NCBI Taxonomy" id="4232"/>
    <lineage>
        <taxon>Eukaryota</taxon>
        <taxon>Viridiplantae</taxon>
        <taxon>Streptophyta</taxon>
        <taxon>Embryophyta</taxon>
        <taxon>Tracheophyta</taxon>
        <taxon>Spermatophyta</taxon>
        <taxon>Magnoliopsida</taxon>
        <taxon>eudicotyledons</taxon>
        <taxon>Gunneridae</taxon>
        <taxon>Pentapetalae</taxon>
        <taxon>asterids</taxon>
        <taxon>campanulids</taxon>
        <taxon>Asterales</taxon>
        <taxon>Asteraceae</taxon>
        <taxon>Asteroideae</taxon>
        <taxon>Heliantheae alliance</taxon>
        <taxon>Heliantheae</taxon>
        <taxon>Helianthus</taxon>
    </lineage>
</organism>
<accession>A0A9K3DTM4</accession>
<reference evidence="2" key="2">
    <citation type="submission" date="2020-06" db="EMBL/GenBank/DDBJ databases">
        <title>Helianthus annuus Genome sequencing and assembly Release 2.</title>
        <authorList>
            <person name="Gouzy J."/>
            <person name="Langlade N."/>
            <person name="Munos S."/>
        </authorList>
    </citation>
    <scope>NUCLEOTIDE SEQUENCE</scope>
    <source>
        <tissue evidence="2">Leaves</tissue>
    </source>
</reference>
<dbReference type="AlphaFoldDB" id="A0A9K3DTM4"/>
<feature type="compositionally biased region" description="Gly residues" evidence="1">
    <location>
        <begin position="38"/>
        <end position="47"/>
    </location>
</feature>
<dbReference type="Proteomes" id="UP000215914">
    <property type="component" value="Unassembled WGS sequence"/>
</dbReference>
<evidence type="ECO:0000313" key="2">
    <source>
        <dbReference type="EMBL" id="KAF5760489.1"/>
    </source>
</evidence>
<gene>
    <name evidence="2" type="ORF">HanXRQr2_Chr16g0754081</name>
</gene>
<dbReference type="Gramene" id="mRNA:HanXRQr2_Chr16g0754081">
    <property type="protein sequence ID" value="mRNA:HanXRQr2_Chr16g0754081"/>
    <property type="gene ID" value="HanXRQr2_Chr16g0754081"/>
</dbReference>
<keyword evidence="3" id="KW-1185">Reference proteome</keyword>
<sequence>MQCKGLDSAQNDKFRRLKVLFRLKTIQTELIRNSTGQNGMGRKGTGRNGTRRNGTCLLPPLP</sequence>